<name>A0A8H3KQG2_9GLOM</name>
<dbReference type="AlphaFoldDB" id="A0A8H3KQG2"/>
<gene>
    <name evidence="1" type="ORF">RCL2_000049700</name>
</gene>
<proteinExistence type="predicted"/>
<evidence type="ECO:0000313" key="2">
    <source>
        <dbReference type="Proteomes" id="UP000615446"/>
    </source>
</evidence>
<accession>A0A8H3KQG2</accession>
<protein>
    <submittedName>
        <fullName evidence="1">Uncharacterized protein</fullName>
    </submittedName>
</protein>
<sequence length="67" mass="7453">MYKLVSKRTACAHAYISFSKASKAGGNLFVHITPKQVIYHFDNNLDIIHTNSMVANLIGCLCLIENI</sequence>
<comment type="caution">
    <text evidence="1">The sequence shown here is derived from an EMBL/GenBank/DDBJ whole genome shotgun (WGS) entry which is preliminary data.</text>
</comment>
<organism evidence="1 2">
    <name type="scientific">Rhizophagus clarus</name>
    <dbReference type="NCBI Taxonomy" id="94130"/>
    <lineage>
        <taxon>Eukaryota</taxon>
        <taxon>Fungi</taxon>
        <taxon>Fungi incertae sedis</taxon>
        <taxon>Mucoromycota</taxon>
        <taxon>Glomeromycotina</taxon>
        <taxon>Glomeromycetes</taxon>
        <taxon>Glomerales</taxon>
        <taxon>Glomeraceae</taxon>
        <taxon>Rhizophagus</taxon>
    </lineage>
</organism>
<evidence type="ECO:0000313" key="1">
    <source>
        <dbReference type="EMBL" id="GES72954.1"/>
    </source>
</evidence>
<reference evidence="1" key="1">
    <citation type="submission" date="2019-10" db="EMBL/GenBank/DDBJ databases">
        <title>Conservation and host-specific expression of non-tandemly repeated heterogenous ribosome RNA gene in arbuscular mycorrhizal fungi.</title>
        <authorList>
            <person name="Maeda T."/>
            <person name="Kobayashi Y."/>
            <person name="Nakagawa T."/>
            <person name="Ezawa T."/>
            <person name="Yamaguchi K."/>
            <person name="Bino T."/>
            <person name="Nishimoto Y."/>
            <person name="Shigenobu S."/>
            <person name="Kawaguchi M."/>
        </authorList>
    </citation>
    <scope>NUCLEOTIDE SEQUENCE</scope>
    <source>
        <strain evidence="1">HR1</strain>
    </source>
</reference>
<dbReference type="EMBL" id="BLAL01000004">
    <property type="protein sequence ID" value="GES72954.1"/>
    <property type="molecule type" value="Genomic_DNA"/>
</dbReference>
<dbReference type="OrthoDB" id="2350049at2759"/>
<dbReference type="Proteomes" id="UP000615446">
    <property type="component" value="Unassembled WGS sequence"/>
</dbReference>